<proteinExistence type="predicted"/>
<keyword evidence="1" id="KW-0732">Signal</keyword>
<accession>A0A165CT00</accession>
<reference evidence="2 3" key="1">
    <citation type="journal article" date="2016" name="Mol. Biol. Evol.">
        <title>Comparative Genomics of Early-Diverging Mushroom-Forming Fungi Provides Insights into the Origins of Lignocellulose Decay Capabilities.</title>
        <authorList>
            <person name="Nagy L.G."/>
            <person name="Riley R."/>
            <person name="Tritt A."/>
            <person name="Adam C."/>
            <person name="Daum C."/>
            <person name="Floudas D."/>
            <person name="Sun H."/>
            <person name="Yadav J.S."/>
            <person name="Pangilinan J."/>
            <person name="Larsson K.H."/>
            <person name="Matsuura K."/>
            <person name="Barry K."/>
            <person name="Labutti K."/>
            <person name="Kuo R."/>
            <person name="Ohm R.A."/>
            <person name="Bhattacharya S.S."/>
            <person name="Shirouzu T."/>
            <person name="Yoshinaga Y."/>
            <person name="Martin F.M."/>
            <person name="Grigoriev I.V."/>
            <person name="Hibbett D.S."/>
        </authorList>
    </citation>
    <scope>NUCLEOTIDE SEQUENCE [LARGE SCALE GENOMIC DNA]</scope>
    <source>
        <strain evidence="2 3">HHB12733</strain>
    </source>
</reference>
<evidence type="ECO:0000313" key="2">
    <source>
        <dbReference type="EMBL" id="KZT51344.1"/>
    </source>
</evidence>
<dbReference type="OrthoDB" id="10478932at2759"/>
<feature type="chain" id="PRO_5007856153" evidence="1">
    <location>
        <begin position="26"/>
        <end position="204"/>
    </location>
</feature>
<name>A0A165CT00_9BASI</name>
<dbReference type="Proteomes" id="UP000076842">
    <property type="component" value="Unassembled WGS sequence"/>
</dbReference>
<dbReference type="AlphaFoldDB" id="A0A165CT00"/>
<organism evidence="2 3">
    <name type="scientific">Calocera cornea HHB12733</name>
    <dbReference type="NCBI Taxonomy" id="1353952"/>
    <lineage>
        <taxon>Eukaryota</taxon>
        <taxon>Fungi</taxon>
        <taxon>Dikarya</taxon>
        <taxon>Basidiomycota</taxon>
        <taxon>Agaricomycotina</taxon>
        <taxon>Dacrymycetes</taxon>
        <taxon>Dacrymycetales</taxon>
        <taxon>Dacrymycetaceae</taxon>
        <taxon>Calocera</taxon>
    </lineage>
</organism>
<feature type="signal peptide" evidence="1">
    <location>
        <begin position="1"/>
        <end position="25"/>
    </location>
</feature>
<gene>
    <name evidence="2" type="ORF">CALCODRAFT_558668</name>
</gene>
<sequence>MHSSRVLLSLLGLVSSTLFANVANGAPIASRSLAFDVGLSVPCLLGCNITTQLSVLGNLQSKVNKDLSTIVSLSGSTDIDLSGLGEAYNTLINDVNGAVKSLGDATAITAYNTGAYLDAVGNMAGNLLVDVLTQAGSDATVPGIDTSLTALNNGLVGLLDNLNTNLGAALMPLIANTTASLETDVQIGKTSNLFASLWAILSSL</sequence>
<evidence type="ECO:0000313" key="3">
    <source>
        <dbReference type="Proteomes" id="UP000076842"/>
    </source>
</evidence>
<dbReference type="EMBL" id="KV424112">
    <property type="protein sequence ID" value="KZT51344.1"/>
    <property type="molecule type" value="Genomic_DNA"/>
</dbReference>
<evidence type="ECO:0000256" key="1">
    <source>
        <dbReference type="SAM" id="SignalP"/>
    </source>
</evidence>
<keyword evidence="3" id="KW-1185">Reference proteome</keyword>
<protein>
    <submittedName>
        <fullName evidence="2">Uncharacterized protein</fullName>
    </submittedName>
</protein>
<dbReference type="InParanoid" id="A0A165CT00"/>